<gene>
    <name evidence="1" type="ORF">DHEL01_v208696</name>
</gene>
<comment type="caution">
    <text evidence="1">The sequence shown here is derived from an EMBL/GenBank/DDBJ whole genome shotgun (WGS) entry which is preliminary data.</text>
</comment>
<organism evidence="1 2">
    <name type="scientific">Diaporthe helianthi</name>
    <dbReference type="NCBI Taxonomy" id="158607"/>
    <lineage>
        <taxon>Eukaryota</taxon>
        <taxon>Fungi</taxon>
        <taxon>Dikarya</taxon>
        <taxon>Ascomycota</taxon>
        <taxon>Pezizomycotina</taxon>
        <taxon>Sordariomycetes</taxon>
        <taxon>Sordariomycetidae</taxon>
        <taxon>Diaporthales</taxon>
        <taxon>Diaporthaceae</taxon>
        <taxon>Diaporthe</taxon>
    </lineage>
</organism>
<name>A0A2P5HRK8_DIAHE</name>
<evidence type="ECO:0000313" key="2">
    <source>
        <dbReference type="Proteomes" id="UP000094444"/>
    </source>
</evidence>
<proteinExistence type="predicted"/>
<dbReference type="Proteomes" id="UP000094444">
    <property type="component" value="Unassembled WGS sequence"/>
</dbReference>
<evidence type="ECO:0000313" key="1">
    <source>
        <dbReference type="EMBL" id="POS72906.1"/>
    </source>
</evidence>
<dbReference type="EMBL" id="MAVT02000899">
    <property type="protein sequence ID" value="POS72906.1"/>
    <property type="molecule type" value="Genomic_DNA"/>
</dbReference>
<dbReference type="InParanoid" id="A0A2P5HRK8"/>
<reference evidence="1" key="1">
    <citation type="submission" date="2017-09" db="EMBL/GenBank/DDBJ databases">
        <title>Polyketide synthases of a Diaporthe helianthi virulent isolate.</title>
        <authorList>
            <person name="Baroncelli R."/>
        </authorList>
    </citation>
    <scope>NUCLEOTIDE SEQUENCE [LARGE SCALE GENOMIC DNA]</scope>
    <source>
        <strain evidence="1">7/96</strain>
    </source>
</reference>
<sequence>MFFPTFCFHSGSPTCLMSLVSLGHQWSRWLRAANFLLSVVWSSILQARQPWQSLPCCCSTALQYDDTRRCEAAQHQLAEMSRVELNLAAAASPSDKLGKLELIHQRPAKQSGTLFEFCRRDGPGKGLAAHPSGGGIQCEVRV</sequence>
<keyword evidence="2" id="KW-1185">Reference proteome</keyword>
<protein>
    <submittedName>
        <fullName evidence="1">Uncharacterized protein</fullName>
    </submittedName>
</protein>
<dbReference type="AlphaFoldDB" id="A0A2P5HRK8"/>
<accession>A0A2P5HRK8</accession>